<dbReference type="EMBL" id="AANZ01000007">
    <property type="protein sequence ID" value="EAQ80886.1"/>
    <property type="molecule type" value="Genomic_DNA"/>
</dbReference>
<evidence type="ECO:0000313" key="1">
    <source>
        <dbReference type="EMBL" id="EAQ80886.1"/>
    </source>
</evidence>
<evidence type="ECO:0000313" key="2">
    <source>
        <dbReference type="Proteomes" id="UP000004358"/>
    </source>
</evidence>
<sequence length="134" mass="14936">MGMSVFPVFNPKLTGVKFEAEGKLLFDQFETLDAIAETIEVARFSSFGDDRPIPEDFDGDEEDLEAALGPWDEWYSPVEGLKTMVALLDAIAEEPDFADQLDDCEHVVEELTEMKTCLEAAVEQGAQFRLELAP</sequence>
<name>A3ZRW7_9BACT</name>
<proteinExistence type="predicted"/>
<organism evidence="1 2">
    <name type="scientific">Blastopirellula marina DSM 3645</name>
    <dbReference type="NCBI Taxonomy" id="314230"/>
    <lineage>
        <taxon>Bacteria</taxon>
        <taxon>Pseudomonadati</taxon>
        <taxon>Planctomycetota</taxon>
        <taxon>Planctomycetia</taxon>
        <taxon>Pirellulales</taxon>
        <taxon>Pirellulaceae</taxon>
        <taxon>Blastopirellula</taxon>
    </lineage>
</organism>
<reference evidence="1 2" key="1">
    <citation type="submission" date="2006-02" db="EMBL/GenBank/DDBJ databases">
        <authorList>
            <person name="Amann R."/>
            <person name="Ferriera S."/>
            <person name="Johnson J."/>
            <person name="Kravitz S."/>
            <person name="Halpern A."/>
            <person name="Remington K."/>
            <person name="Beeson K."/>
            <person name="Tran B."/>
            <person name="Rogers Y.-H."/>
            <person name="Friedman R."/>
            <person name="Venter J.C."/>
        </authorList>
    </citation>
    <scope>NUCLEOTIDE SEQUENCE [LARGE SCALE GENOMIC DNA]</scope>
    <source>
        <strain evidence="1 2">DSM 3645</strain>
    </source>
</reference>
<comment type="caution">
    <text evidence="1">The sequence shown here is derived from an EMBL/GenBank/DDBJ whole genome shotgun (WGS) entry which is preliminary data.</text>
</comment>
<accession>A3ZRW7</accession>
<dbReference type="eggNOG" id="ENOG5032YD1">
    <property type="taxonomic scope" value="Bacteria"/>
</dbReference>
<dbReference type="AlphaFoldDB" id="A3ZRW7"/>
<protein>
    <submittedName>
        <fullName evidence="1">Uncharacterized protein</fullName>
    </submittedName>
</protein>
<dbReference type="HOGENOM" id="CLU_1892123_0_0_0"/>
<gene>
    <name evidence="1" type="ORF">DSM3645_12736</name>
</gene>
<dbReference type="Proteomes" id="UP000004358">
    <property type="component" value="Unassembled WGS sequence"/>
</dbReference>